<dbReference type="EMBL" id="CP147248">
    <property type="protein sequence ID" value="WYJ87386.1"/>
    <property type="molecule type" value="Genomic_DNA"/>
</dbReference>
<evidence type="ECO:0000256" key="6">
    <source>
        <dbReference type="ARBA" id="ARBA00023136"/>
    </source>
</evidence>
<dbReference type="InterPro" id="IPR037185">
    <property type="entry name" value="EmrE-like"/>
</dbReference>
<feature type="transmembrane region" description="Helical" evidence="7">
    <location>
        <begin position="44"/>
        <end position="62"/>
    </location>
</feature>
<sequence length="313" mass="34621">MFSKIVKNQRSKGILLAVTGAILWGINGTFVDLVFSTLKAPVEWVVGTRLLGAGIIILLYSILIKKEKIFSIFKSSKDMSILFLFALIGMSGCQYLFFLSIEKNGAGLATILQFTSPIFIYLYLVLKKEKKMFLQELFYIMLTFLGVFLVVTRGNLTKLDVNILGLLIGIGSAIGVTFYTLQPRRILKKYGSSVVVGWGMLIGGGVFQFVHPIWQPGFNIDKKVILYMGFIIVIGTAVSFCCYLGSLNYIEASLSNITAALEPLVANILTPLLLNQILPPIQIIGIGIVLLSVLLFANFSEKNRKNESLKLNK</sequence>
<proteinExistence type="inferred from homology"/>
<evidence type="ECO:0000256" key="4">
    <source>
        <dbReference type="ARBA" id="ARBA00022692"/>
    </source>
</evidence>
<dbReference type="PANTHER" id="PTHR32322:SF18">
    <property type="entry name" value="S-ADENOSYLMETHIONINE_S-ADENOSYLHOMOCYSTEINE TRANSPORTER"/>
    <property type="match status" value="1"/>
</dbReference>
<feature type="transmembrane region" description="Helical" evidence="7">
    <location>
        <begin position="163"/>
        <end position="181"/>
    </location>
</feature>
<feature type="transmembrane region" description="Helical" evidence="7">
    <location>
        <begin position="82"/>
        <end position="101"/>
    </location>
</feature>
<keyword evidence="5 7" id="KW-1133">Transmembrane helix</keyword>
<feature type="domain" description="EamA" evidence="8">
    <location>
        <begin position="12"/>
        <end position="152"/>
    </location>
</feature>
<feature type="transmembrane region" description="Helical" evidence="7">
    <location>
        <begin position="133"/>
        <end position="151"/>
    </location>
</feature>
<dbReference type="Pfam" id="PF00892">
    <property type="entry name" value="EamA"/>
    <property type="match status" value="2"/>
</dbReference>
<dbReference type="RefSeq" id="WP_086277350.1">
    <property type="nucleotide sequence ID" value="NZ_CP147248.1"/>
</dbReference>
<reference evidence="9 10" key="2">
    <citation type="submission" date="2024-03" db="EMBL/GenBank/DDBJ databases">
        <title>The Genome Sequence of Enterococcus sp. DIV0727d.</title>
        <authorList>
            <consortium name="The Broad Institute Genomics Platform"/>
            <consortium name="The Broad Institute Microbial Omics Core"/>
            <consortium name="The Broad Institute Genomic Center for Infectious Diseases"/>
            <person name="Earl A."/>
            <person name="Manson A."/>
            <person name="Gilmore M."/>
            <person name="Schwartman J."/>
            <person name="Shea T."/>
            <person name="Abouelleil A."/>
            <person name="Cao P."/>
            <person name="Chapman S."/>
            <person name="Cusick C."/>
            <person name="Young S."/>
            <person name="Neafsey D."/>
            <person name="Nusbaum C."/>
            <person name="Birren B."/>
        </authorList>
    </citation>
    <scope>NUCLEOTIDE SEQUENCE [LARGE SCALE GENOMIC DNA]</scope>
    <source>
        <strain evidence="9 10">12C11_DIV0727</strain>
    </source>
</reference>
<keyword evidence="10" id="KW-1185">Reference proteome</keyword>
<keyword evidence="6 7" id="KW-0472">Membrane</keyword>
<evidence type="ECO:0000313" key="10">
    <source>
        <dbReference type="Proteomes" id="UP000195080"/>
    </source>
</evidence>
<evidence type="ECO:0000256" key="2">
    <source>
        <dbReference type="ARBA" id="ARBA00007362"/>
    </source>
</evidence>
<gene>
    <name evidence="9" type="ORF">A5866_002482</name>
</gene>
<dbReference type="InterPro" id="IPR000620">
    <property type="entry name" value="EamA_dom"/>
</dbReference>
<feature type="transmembrane region" description="Helical" evidence="7">
    <location>
        <begin position="257"/>
        <end position="274"/>
    </location>
</feature>
<feature type="transmembrane region" description="Helical" evidence="7">
    <location>
        <begin position="107"/>
        <end position="126"/>
    </location>
</feature>
<comment type="subcellular location">
    <subcellularLocation>
        <location evidence="1">Cell membrane</location>
        <topology evidence="1">Multi-pass membrane protein</topology>
    </subcellularLocation>
</comment>
<evidence type="ECO:0000259" key="8">
    <source>
        <dbReference type="Pfam" id="PF00892"/>
    </source>
</evidence>
<dbReference type="Proteomes" id="UP000195080">
    <property type="component" value="Chromosome"/>
</dbReference>
<organism evidence="9 10">
    <name type="scientific">Candidatus Enterococcus lemimoniae</name>
    <dbReference type="NCBI Taxonomy" id="1834167"/>
    <lineage>
        <taxon>Bacteria</taxon>
        <taxon>Bacillati</taxon>
        <taxon>Bacillota</taxon>
        <taxon>Bacilli</taxon>
        <taxon>Lactobacillales</taxon>
        <taxon>Enterococcaceae</taxon>
        <taxon>Enterococcus</taxon>
    </lineage>
</organism>
<keyword evidence="4 7" id="KW-0812">Transmembrane</keyword>
<protein>
    <recommendedName>
        <fullName evidence="8">EamA domain-containing protein</fullName>
    </recommendedName>
</protein>
<feature type="domain" description="EamA" evidence="8">
    <location>
        <begin position="164"/>
        <end position="296"/>
    </location>
</feature>
<dbReference type="SUPFAM" id="SSF103481">
    <property type="entry name" value="Multidrug resistance efflux transporter EmrE"/>
    <property type="match status" value="2"/>
</dbReference>
<evidence type="ECO:0000313" key="9">
    <source>
        <dbReference type="EMBL" id="WYJ87386.1"/>
    </source>
</evidence>
<feature type="transmembrane region" description="Helical" evidence="7">
    <location>
        <begin position="280"/>
        <end position="300"/>
    </location>
</feature>
<feature type="transmembrane region" description="Helical" evidence="7">
    <location>
        <begin position="193"/>
        <end position="213"/>
    </location>
</feature>
<evidence type="ECO:0000256" key="3">
    <source>
        <dbReference type="ARBA" id="ARBA00022475"/>
    </source>
</evidence>
<evidence type="ECO:0000256" key="5">
    <source>
        <dbReference type="ARBA" id="ARBA00022989"/>
    </source>
</evidence>
<evidence type="ECO:0000256" key="1">
    <source>
        <dbReference type="ARBA" id="ARBA00004651"/>
    </source>
</evidence>
<dbReference type="PANTHER" id="PTHR32322">
    <property type="entry name" value="INNER MEMBRANE TRANSPORTER"/>
    <property type="match status" value="1"/>
</dbReference>
<comment type="similarity">
    <text evidence="2">Belongs to the EamA transporter family.</text>
</comment>
<keyword evidence="3" id="KW-1003">Cell membrane</keyword>
<name>A0ABZ2T7Q5_9ENTE</name>
<accession>A0ABZ2T7Q5</accession>
<evidence type="ECO:0000256" key="7">
    <source>
        <dbReference type="SAM" id="Phobius"/>
    </source>
</evidence>
<reference evidence="10" key="1">
    <citation type="submission" date="2017-05" db="EMBL/GenBank/DDBJ databases">
        <title>The Genome Sequence of EEnterococcus faecalis 9F2_4866.</title>
        <authorList>
            <consortium name="The Broad Institute Genomics Platform"/>
            <consortium name="The Broad Institute Genomic Center for Infectious Diseases"/>
            <person name="Earl A."/>
            <person name="Manson A."/>
            <person name="Schwartman J."/>
            <person name="Gilmore M."/>
            <person name="Abouelleil A."/>
            <person name="Cao P."/>
            <person name="Chapman S."/>
            <person name="Cusick C."/>
            <person name="Shea T."/>
            <person name="Young S."/>
            <person name="Neafsey D."/>
            <person name="Nusbaum C."/>
            <person name="Birren B."/>
        </authorList>
    </citation>
    <scope>NUCLEOTIDE SEQUENCE [LARGE SCALE GENOMIC DNA]</scope>
    <source>
        <strain evidence="10">12C11_DIV0727</strain>
    </source>
</reference>
<feature type="transmembrane region" description="Helical" evidence="7">
    <location>
        <begin position="225"/>
        <end position="245"/>
    </location>
</feature>
<dbReference type="InterPro" id="IPR050638">
    <property type="entry name" value="AA-Vitamin_Transporters"/>
</dbReference>